<accession>A0A511KHR7</accession>
<reference evidence="3 4" key="1">
    <citation type="submission" date="2019-07" db="EMBL/GenBank/DDBJ databases">
        <title>Rhodotorula toruloides NBRC10032 genome sequencing.</title>
        <authorList>
            <person name="Shida Y."/>
            <person name="Takaku H."/>
            <person name="Ogasawara W."/>
            <person name="Mori K."/>
        </authorList>
    </citation>
    <scope>NUCLEOTIDE SEQUENCE [LARGE SCALE GENOMIC DNA]</scope>
    <source>
        <strain evidence="3 4">NBRC10032</strain>
    </source>
</reference>
<dbReference type="SUPFAM" id="SSF53474">
    <property type="entry name" value="alpha/beta-Hydrolases"/>
    <property type="match status" value="1"/>
</dbReference>
<evidence type="ECO:0000259" key="2">
    <source>
        <dbReference type="Pfam" id="PF12697"/>
    </source>
</evidence>
<evidence type="ECO:0000256" key="1">
    <source>
        <dbReference type="SAM" id="MobiDB-lite"/>
    </source>
</evidence>
<organism evidence="3 4">
    <name type="scientific">Rhodotorula toruloides</name>
    <name type="common">Yeast</name>
    <name type="synonym">Rhodosporidium toruloides</name>
    <dbReference type="NCBI Taxonomy" id="5286"/>
    <lineage>
        <taxon>Eukaryota</taxon>
        <taxon>Fungi</taxon>
        <taxon>Dikarya</taxon>
        <taxon>Basidiomycota</taxon>
        <taxon>Pucciniomycotina</taxon>
        <taxon>Microbotryomycetes</taxon>
        <taxon>Sporidiobolales</taxon>
        <taxon>Sporidiobolaceae</taxon>
        <taxon>Rhodotorula</taxon>
    </lineage>
</organism>
<dbReference type="Pfam" id="PF12697">
    <property type="entry name" value="Abhydrolase_6"/>
    <property type="match status" value="1"/>
</dbReference>
<gene>
    <name evidence="3" type="ORF">Rt10032_c09g3938</name>
</gene>
<feature type="domain" description="AB hydrolase-1" evidence="2">
    <location>
        <begin position="144"/>
        <end position="451"/>
    </location>
</feature>
<feature type="region of interest" description="Disordered" evidence="1">
    <location>
        <begin position="63"/>
        <end position="87"/>
    </location>
</feature>
<feature type="compositionally biased region" description="Basic and acidic residues" evidence="1">
    <location>
        <begin position="1"/>
        <end position="12"/>
    </location>
</feature>
<feature type="compositionally biased region" description="Pro residues" evidence="1">
    <location>
        <begin position="20"/>
        <end position="38"/>
    </location>
</feature>
<feature type="region of interest" description="Disordered" evidence="1">
    <location>
        <begin position="1"/>
        <end position="40"/>
    </location>
</feature>
<dbReference type="PANTHER" id="PTHR43194:SF2">
    <property type="entry name" value="PEROXISOMAL MEMBRANE PROTEIN LPX1"/>
    <property type="match status" value="1"/>
</dbReference>
<comment type="caution">
    <text evidence="3">The sequence shown here is derived from an EMBL/GenBank/DDBJ whole genome shotgun (WGS) entry which is preliminary data.</text>
</comment>
<sequence>MVPSDALERQAKLETGPLLPLLPPKPLTRSLPPLPPRPADAASIHAGWTCERVVVPAAFPRSYVNSTKRPDEPRANPSDPTPGAKRANPKEALAKLLQPQLEGFRHHVRLDDEEELARQEQLVVAANRYRPELQRTDDGPGLTLIFSHANGFYKEVWEPALSSVLAQLEANDRSLPVDEIWSLDCINQGDSAVLNDDALGNVFNWADHGRDLLNFVINYVDSPSLDAANLALSHPASNVPAKLLQLDNGPVLPPGPAHPAARTYRQKLIVAIGHSLGGGATAYAASACPSLFSSIIFVDPVLPKPDYEGRSMEALTTGALMRREKWKSREEALEGFLKKPFFTVWDRRVLDGYVNYGMKEVDDGVALKCTAKSEALTFMDPMAVASRRACARLSLIPPSLPAHFIFAEEGRSVLQEDWIEYIQKEGIPHSTASRVGAGHLVVHEKPDETARRIVDFLEKTYPLQKRARL</sequence>
<dbReference type="EMBL" id="BJWK01000009">
    <property type="protein sequence ID" value="GEM09921.1"/>
    <property type="molecule type" value="Genomic_DNA"/>
</dbReference>
<dbReference type="InterPro" id="IPR050228">
    <property type="entry name" value="Carboxylesterase_BioH"/>
</dbReference>
<protein>
    <submittedName>
        <fullName evidence="3">Toxin biosynthesis protein</fullName>
    </submittedName>
</protein>
<dbReference type="OrthoDB" id="94039at2759"/>
<dbReference type="Proteomes" id="UP000321518">
    <property type="component" value="Unassembled WGS sequence"/>
</dbReference>
<name>A0A511KHR7_RHOTO</name>
<dbReference type="InterPro" id="IPR029058">
    <property type="entry name" value="AB_hydrolase_fold"/>
</dbReference>
<dbReference type="InterPro" id="IPR000073">
    <property type="entry name" value="AB_hydrolase_1"/>
</dbReference>
<evidence type="ECO:0000313" key="3">
    <source>
        <dbReference type="EMBL" id="GEM09921.1"/>
    </source>
</evidence>
<dbReference type="Gene3D" id="3.40.50.1820">
    <property type="entry name" value="alpha/beta hydrolase"/>
    <property type="match status" value="1"/>
</dbReference>
<dbReference type="AlphaFoldDB" id="A0A511KHR7"/>
<evidence type="ECO:0000313" key="4">
    <source>
        <dbReference type="Proteomes" id="UP000321518"/>
    </source>
</evidence>
<dbReference type="PANTHER" id="PTHR43194">
    <property type="entry name" value="HYDROLASE ALPHA/BETA FOLD FAMILY"/>
    <property type="match status" value="1"/>
</dbReference>
<proteinExistence type="predicted"/>